<dbReference type="InterPro" id="IPR038179">
    <property type="entry name" value="NigD-like_N_sf"/>
</dbReference>
<dbReference type="Proteomes" id="UP000283855">
    <property type="component" value="Unassembled WGS sequence"/>
</dbReference>
<comment type="caution">
    <text evidence="3">The sequence shown here is derived from an EMBL/GenBank/DDBJ whole genome shotgun (WGS) entry which is preliminary data.</text>
</comment>
<dbReference type="AlphaFoldDB" id="A0A413SY93"/>
<evidence type="ECO:0000259" key="1">
    <source>
        <dbReference type="Pfam" id="PF12667"/>
    </source>
</evidence>
<name>A0A413SY93_9BACT</name>
<dbReference type="Pfam" id="PF12667">
    <property type="entry name" value="NigD_N"/>
    <property type="match status" value="1"/>
</dbReference>
<dbReference type="Gene3D" id="2.40.50.500">
    <property type="entry name" value="NigD-like N-terminal OB domain"/>
    <property type="match status" value="1"/>
</dbReference>
<dbReference type="RefSeq" id="WP_118400618.1">
    <property type="nucleotide sequence ID" value="NZ_CABJGD010000021.1"/>
</dbReference>
<dbReference type="Pfam" id="PF17415">
    <property type="entry name" value="NigD_C"/>
    <property type="match status" value="1"/>
</dbReference>
<evidence type="ECO:0008006" key="5">
    <source>
        <dbReference type="Google" id="ProtNLM"/>
    </source>
</evidence>
<dbReference type="InterPro" id="IPR038143">
    <property type="entry name" value="NigD-like_C_dom_sf"/>
</dbReference>
<accession>A0A413SY93</accession>
<evidence type="ECO:0000313" key="3">
    <source>
        <dbReference type="EMBL" id="RHA74675.1"/>
    </source>
</evidence>
<evidence type="ECO:0000259" key="2">
    <source>
        <dbReference type="Pfam" id="PF17415"/>
    </source>
</evidence>
<evidence type="ECO:0000313" key="4">
    <source>
        <dbReference type="Proteomes" id="UP000283855"/>
    </source>
</evidence>
<dbReference type="InterPro" id="IPR024299">
    <property type="entry name" value="NigD-like_OB_dom"/>
</dbReference>
<proteinExistence type="predicted"/>
<protein>
    <recommendedName>
        <fullName evidence="5">NigD-like C-terminal beta sandwich domain-containing protein</fullName>
    </recommendedName>
</protein>
<dbReference type="Gene3D" id="2.60.40.2370">
    <property type="entry name" value="NigD-like, C-terminal beta sandwich domain"/>
    <property type="match status" value="1"/>
</dbReference>
<gene>
    <name evidence="3" type="ORF">DW921_09930</name>
</gene>
<organism evidence="3 4">
    <name type="scientific">Phocaeicola coprophilus</name>
    <dbReference type="NCBI Taxonomy" id="387090"/>
    <lineage>
        <taxon>Bacteria</taxon>
        <taxon>Pseudomonadati</taxon>
        <taxon>Bacteroidota</taxon>
        <taxon>Bacteroidia</taxon>
        <taxon>Bacteroidales</taxon>
        <taxon>Bacteroidaceae</taxon>
        <taxon>Phocaeicola</taxon>
    </lineage>
</organism>
<reference evidence="3 4" key="1">
    <citation type="submission" date="2018-08" db="EMBL/GenBank/DDBJ databases">
        <title>A genome reference for cultivated species of the human gut microbiota.</title>
        <authorList>
            <person name="Zou Y."/>
            <person name="Xue W."/>
            <person name="Luo G."/>
        </authorList>
    </citation>
    <scope>NUCLEOTIDE SEQUENCE [LARGE SCALE GENOMIC DNA]</scope>
    <source>
        <strain evidence="3 4">AM42-38</strain>
    </source>
</reference>
<dbReference type="PROSITE" id="PS51257">
    <property type="entry name" value="PROKAR_LIPOPROTEIN"/>
    <property type="match status" value="1"/>
</dbReference>
<feature type="domain" description="NigD-like N-terminal OB" evidence="1">
    <location>
        <begin position="42"/>
        <end position="106"/>
    </location>
</feature>
<feature type="domain" description="NigD-like C-terminal" evidence="2">
    <location>
        <begin position="111"/>
        <end position="227"/>
    </location>
</feature>
<sequence length="250" mass="27819">MKTCSKLTQWIVGLTACCCAFGFQSCKEDNYSYYVLPYPNALVTVKPQQDNSFYLQLDDSTTLLPTNLATSPFGEKEVRALVNYVETDEAHGNYSKAVHINWIDSILTKPIAPLLGSDNDAVYGTDPVEIVNDWVTLAEDGYLTLRFRTLRSDMGKAHFVNLLHVPEADNPYVVEFRHNAYGDIYGREADALVAFNLDRLPDTEGKTVKLTLKWNSFSGEKSAEFDYCTRKSVSASSSSAAAVRSSIPLK</sequence>
<dbReference type="InterPro" id="IPR035376">
    <property type="entry name" value="NigD_C"/>
</dbReference>
<dbReference type="EMBL" id="QSFT01000021">
    <property type="protein sequence ID" value="RHA74675.1"/>
    <property type="molecule type" value="Genomic_DNA"/>
</dbReference>